<dbReference type="GO" id="GO:0009007">
    <property type="term" value="F:site-specific DNA-methyltransferase (adenine-specific) activity"/>
    <property type="evidence" value="ECO:0007669"/>
    <property type="project" value="UniProtKB-EC"/>
</dbReference>
<dbReference type="SUPFAM" id="SSF53335">
    <property type="entry name" value="S-adenosyl-L-methionine-dependent methyltransferases"/>
    <property type="match status" value="1"/>
</dbReference>
<protein>
    <recommendedName>
        <fullName evidence="1">site-specific DNA-methyltransferase (adenine-specific)</fullName>
        <ecNumber evidence="1">2.1.1.72</ecNumber>
    </recommendedName>
</protein>
<evidence type="ECO:0000256" key="3">
    <source>
        <dbReference type="ARBA" id="ARBA00022679"/>
    </source>
</evidence>
<dbReference type="InterPro" id="IPR002052">
    <property type="entry name" value="DNA_methylase_N6_adenine_CS"/>
</dbReference>
<evidence type="ECO:0000256" key="2">
    <source>
        <dbReference type="ARBA" id="ARBA00022603"/>
    </source>
</evidence>
<comment type="caution">
    <text evidence="6">The sequence shown here is derived from an EMBL/GenBank/DDBJ whole genome shotgun (WGS) entry which is preliminary data.</text>
</comment>
<dbReference type="Proteomes" id="UP000321736">
    <property type="component" value="Unassembled WGS sequence"/>
</dbReference>
<dbReference type="GO" id="GO:0009307">
    <property type="term" value="P:DNA restriction-modification system"/>
    <property type="evidence" value="ECO:0007669"/>
    <property type="project" value="InterPro"/>
</dbReference>
<sequence length="342" mass="39928">MEKFILKPDIKFPRVNYIGNKEKLAEWIVDNFPLDSGSVLDLFSGGSSVSFECKLRGYKVISNDVLYASYVVAKSIIENNNYTLDYKHIDEAEKLSLNFDTVQKYSWLENTLYFPDEIKELTRLIEYSSKMSGYEKYLFQSLIRRAMIRKLPYSRMNVPWKSIIKLRDEDYSYEKYGRKRAYHNESFSSHIKKNIENYNASVFDNGKANLAIQKDAIEAVEEIDFVDVIYLDPPYPSTMNNYDQFYGAFDRIFDRKIEHLDLTNKNNFIESLESIVVKSKEKTNYIILSINSNSVPGISEIFQMLSKHGKVSIKEKKHNYQVSGKVNKNNNNENLLIVDVKK</sequence>
<comment type="catalytic activity">
    <reaction evidence="5">
        <text>a 2'-deoxyadenosine in DNA + S-adenosyl-L-methionine = an N(6)-methyl-2'-deoxyadenosine in DNA + S-adenosyl-L-homocysteine + H(+)</text>
        <dbReference type="Rhea" id="RHEA:15197"/>
        <dbReference type="Rhea" id="RHEA-COMP:12418"/>
        <dbReference type="Rhea" id="RHEA-COMP:12419"/>
        <dbReference type="ChEBI" id="CHEBI:15378"/>
        <dbReference type="ChEBI" id="CHEBI:57856"/>
        <dbReference type="ChEBI" id="CHEBI:59789"/>
        <dbReference type="ChEBI" id="CHEBI:90615"/>
        <dbReference type="ChEBI" id="CHEBI:90616"/>
        <dbReference type="EC" id="2.1.1.72"/>
    </reaction>
</comment>
<reference evidence="6 7" key="1">
    <citation type="submission" date="2019-07" db="EMBL/GenBank/DDBJ databases">
        <title>Whole genome shotgun sequence of Staphylococcus piscifermentans NBRC 109625.</title>
        <authorList>
            <person name="Hosoyama A."/>
            <person name="Uohara A."/>
            <person name="Ohji S."/>
            <person name="Ichikawa N."/>
        </authorList>
    </citation>
    <scope>NUCLEOTIDE SEQUENCE [LARGE SCALE GENOMIC DNA]</scope>
    <source>
        <strain evidence="6 7">NBRC 109625</strain>
    </source>
</reference>
<evidence type="ECO:0000256" key="4">
    <source>
        <dbReference type="ARBA" id="ARBA00022691"/>
    </source>
</evidence>
<keyword evidence="3" id="KW-0808">Transferase</keyword>
<dbReference type="REBASE" id="216016">
    <property type="entry name" value="M2.Spi13836I"/>
</dbReference>
<dbReference type="Gene3D" id="3.40.50.150">
    <property type="entry name" value="Vaccinia Virus protein VP39"/>
    <property type="match status" value="2"/>
</dbReference>
<dbReference type="PROSITE" id="PS00092">
    <property type="entry name" value="N6_MTASE"/>
    <property type="match status" value="1"/>
</dbReference>
<evidence type="ECO:0000256" key="1">
    <source>
        <dbReference type="ARBA" id="ARBA00011900"/>
    </source>
</evidence>
<dbReference type="InterPro" id="IPR012327">
    <property type="entry name" value="MeTrfase_D12"/>
</dbReference>
<dbReference type="PRINTS" id="PR00505">
    <property type="entry name" value="D12N6MTFRASE"/>
</dbReference>
<keyword evidence="2" id="KW-0489">Methyltransferase</keyword>
<evidence type="ECO:0000313" key="6">
    <source>
        <dbReference type="EMBL" id="GEP85081.1"/>
    </source>
</evidence>
<organism evidence="6 7">
    <name type="scientific">Staphylococcus piscifermentans</name>
    <dbReference type="NCBI Taxonomy" id="70258"/>
    <lineage>
        <taxon>Bacteria</taxon>
        <taxon>Bacillati</taxon>
        <taxon>Bacillota</taxon>
        <taxon>Bacilli</taxon>
        <taxon>Bacillales</taxon>
        <taxon>Staphylococcaceae</taxon>
        <taxon>Staphylococcus</taxon>
    </lineage>
</organism>
<dbReference type="AlphaFoldDB" id="A0A239TDK6"/>
<accession>A0A239TDK6</accession>
<keyword evidence="7" id="KW-1185">Reference proteome</keyword>
<dbReference type="GO" id="GO:0032259">
    <property type="term" value="P:methylation"/>
    <property type="evidence" value="ECO:0007669"/>
    <property type="project" value="UniProtKB-KW"/>
</dbReference>
<dbReference type="GO" id="GO:0003676">
    <property type="term" value="F:nucleic acid binding"/>
    <property type="evidence" value="ECO:0007669"/>
    <property type="project" value="InterPro"/>
</dbReference>
<dbReference type="OrthoDB" id="9805629at2"/>
<keyword evidence="4" id="KW-0949">S-adenosyl-L-methionine</keyword>
<evidence type="ECO:0000256" key="5">
    <source>
        <dbReference type="ARBA" id="ARBA00047942"/>
    </source>
</evidence>
<dbReference type="EC" id="2.1.1.72" evidence="1"/>
<dbReference type="EMBL" id="BKAR01000020">
    <property type="protein sequence ID" value="GEP85081.1"/>
    <property type="molecule type" value="Genomic_DNA"/>
</dbReference>
<proteinExistence type="predicted"/>
<dbReference type="InterPro" id="IPR029063">
    <property type="entry name" value="SAM-dependent_MTases_sf"/>
</dbReference>
<name>A0A239TDK6_9STAP</name>
<dbReference type="RefSeq" id="WP_095102416.1">
    <property type="nucleotide sequence ID" value="NZ_BKAR01000020.1"/>
</dbReference>
<evidence type="ECO:0000313" key="7">
    <source>
        <dbReference type="Proteomes" id="UP000321736"/>
    </source>
</evidence>
<dbReference type="Pfam" id="PF02086">
    <property type="entry name" value="MethyltransfD12"/>
    <property type="match status" value="1"/>
</dbReference>
<gene>
    <name evidence="6" type="ORF">SPI02_16660</name>
</gene>